<dbReference type="EMBL" id="JBJKBG010000008">
    <property type="protein sequence ID" value="KAL3726568.1"/>
    <property type="molecule type" value="Genomic_DNA"/>
</dbReference>
<accession>A0ABD3JGY5</accession>
<evidence type="ECO:0000313" key="3">
    <source>
        <dbReference type="EMBL" id="KAL3726568.1"/>
    </source>
</evidence>
<evidence type="ECO:0000313" key="4">
    <source>
        <dbReference type="Proteomes" id="UP001634007"/>
    </source>
</evidence>
<feature type="domain" description="C2H2-type" evidence="2">
    <location>
        <begin position="95"/>
        <end position="115"/>
    </location>
</feature>
<proteinExistence type="predicted"/>
<feature type="region of interest" description="Disordered" evidence="1">
    <location>
        <begin position="125"/>
        <end position="167"/>
    </location>
</feature>
<feature type="region of interest" description="Disordered" evidence="1">
    <location>
        <begin position="287"/>
        <end position="307"/>
    </location>
</feature>
<feature type="region of interest" description="Disordered" evidence="1">
    <location>
        <begin position="987"/>
        <end position="1010"/>
    </location>
</feature>
<dbReference type="PROSITE" id="PS00028">
    <property type="entry name" value="ZINC_FINGER_C2H2_1"/>
    <property type="match status" value="1"/>
</dbReference>
<gene>
    <name evidence="3" type="ORF">ACJRO7_031466</name>
</gene>
<dbReference type="PANTHER" id="PTHR35746:SF1">
    <property type="entry name" value="PENTATRICOPEPTIDE REPEAT (PPR) SUPERFAMILY PROTEIN"/>
    <property type="match status" value="1"/>
</dbReference>
<organism evidence="3 4">
    <name type="scientific">Eucalyptus globulus</name>
    <name type="common">Tasmanian blue gum</name>
    <dbReference type="NCBI Taxonomy" id="34317"/>
    <lineage>
        <taxon>Eukaryota</taxon>
        <taxon>Viridiplantae</taxon>
        <taxon>Streptophyta</taxon>
        <taxon>Embryophyta</taxon>
        <taxon>Tracheophyta</taxon>
        <taxon>Spermatophyta</taxon>
        <taxon>Magnoliopsida</taxon>
        <taxon>eudicotyledons</taxon>
        <taxon>Gunneridae</taxon>
        <taxon>Pentapetalae</taxon>
        <taxon>rosids</taxon>
        <taxon>malvids</taxon>
        <taxon>Myrtales</taxon>
        <taxon>Myrtaceae</taxon>
        <taxon>Myrtoideae</taxon>
        <taxon>Eucalypteae</taxon>
        <taxon>Eucalyptus</taxon>
    </lineage>
</organism>
<sequence length="1080" mass="116237">MCRTVLRTHSPTFRRHQPERSEGLCFVFSAKSPLHHSLSLSLPHPLSLSPTPSLSLSLSLQRSLCIFIATPGMEGQDHGKDHSSSGHEGHGVHLCHKCGWPFPNPHPSARHRRAHKKVCGKVEGYKLAGSDENPHVNVSDDERSDDEHKTPSPKVEGGSEVELGKNAAPKRMISMEEDVFSDAATNFPDGGLNTQSEGLLHDDESDCISRKISDNNPTVEVSGESATTEVILKDPHLVGSGTEDKVAASGVTNDKLSSENNIQSPFTGPFISEQEQSAEKFSDMLNDKRNESVPGSSLLQPEDPVESSAEVKTMTDGETVKAFCEDNTSQETDVKLDKGITGSQVPCKDDEEISGVMPSDGGLQLGKSGDILFSEVSPSGLAPDLSSEQLDVFADIPQETVDKAQELELSIPVDPVDSHAKTLGETGNFHVLTVPRDIPMIEDAEKFIEDFKDHKGVKVLQTDDLGSVPTIGQKEDDSVPVSEDFSSPNLKVQEEVAEVSSNVYISGTNLGQELEILKPVDEDAPLQSDVILSQASINTHESQGLNEVETAKEALTTAVEESNVPVKAEKMEPKDVVNSSSQIEVPVDDMKSSTDLNTVVALVDTEGHETSGITGEIDSTNNVISVIETPHIVGDAEKKQNMDESSVESQIIPESTGMQSIVQDDMINSEGDVCRDQGNHVKDLDVAGTDVADGHVLGNNIKKENAAESTSTGSLQGCEDTAENIIHRLETKSEIVYGALNTQEGAKEGEKSGKVEIQGACDTEVRTSVHELSHEGDSRIKELTSEEHHKKENLLSTAIANTVTSDISVPGLSSPLQDESNKKFVEQQLAGSVHDASVDSSSRADSLEGNWGSISVLSTQSDAPVAVEPEVFPPKEPQSMTDAAKSNLKLENIESGGKNSEKTDVFEPPSFMTLVEATNNQNPAIAVQNDNQSKSASEQAGWFPSLPHAANDSQGRKKNEEIIAKVTNWSAGKQHSPLKSLLVEANRESKLKSASPKESPAPIVAKDDDTVKDSDKNIASATTVSSILGSSEAADLGAAMKEMDQEWNSPARYPTDIKREKRKVKGRPYWAQFMCCSSVN</sequence>
<comment type="caution">
    <text evidence="3">The sequence shown here is derived from an EMBL/GenBank/DDBJ whole genome shotgun (WGS) entry which is preliminary data.</text>
</comment>
<name>A0ABD3JGY5_EUCGL</name>
<evidence type="ECO:0000259" key="2">
    <source>
        <dbReference type="PROSITE" id="PS00028"/>
    </source>
</evidence>
<feature type="region of interest" description="Disordered" evidence="1">
    <location>
        <begin position="929"/>
        <end position="957"/>
    </location>
</feature>
<feature type="compositionally biased region" description="Basic and acidic residues" evidence="1">
    <location>
        <begin position="132"/>
        <end position="150"/>
    </location>
</feature>
<feature type="compositionally biased region" description="Polar residues" evidence="1">
    <location>
        <begin position="929"/>
        <end position="938"/>
    </location>
</feature>
<reference evidence="3 4" key="1">
    <citation type="submission" date="2024-11" db="EMBL/GenBank/DDBJ databases">
        <title>Chromosome-level genome assembly of Eucalyptus globulus Labill. provides insights into its genome evolution.</title>
        <authorList>
            <person name="Li X."/>
        </authorList>
    </citation>
    <scope>NUCLEOTIDE SEQUENCE [LARGE SCALE GENOMIC DNA]</scope>
    <source>
        <strain evidence="3">CL2024</strain>
        <tissue evidence="3">Fresh tender leaves</tissue>
    </source>
</reference>
<dbReference type="InterPro" id="IPR013087">
    <property type="entry name" value="Znf_C2H2_type"/>
</dbReference>
<protein>
    <recommendedName>
        <fullName evidence="2">C2H2-type domain-containing protein</fullName>
    </recommendedName>
</protein>
<keyword evidence="4" id="KW-1185">Reference proteome</keyword>
<dbReference type="PANTHER" id="PTHR35746">
    <property type="entry name" value="PENTATRICOPEPTIDE REPEAT (PPR) SUPERFAMILY PROTEIN"/>
    <property type="match status" value="1"/>
</dbReference>
<dbReference type="Proteomes" id="UP001634007">
    <property type="component" value="Unassembled WGS sequence"/>
</dbReference>
<dbReference type="AlphaFoldDB" id="A0ABD3JGY5"/>
<evidence type="ECO:0000256" key="1">
    <source>
        <dbReference type="SAM" id="MobiDB-lite"/>
    </source>
</evidence>